<proteinExistence type="predicted"/>
<evidence type="ECO:0000313" key="1">
    <source>
        <dbReference type="EMBL" id="EGV99963.1"/>
    </source>
</evidence>
<organism evidence="1 2">
    <name type="scientific">Cricetulus griseus</name>
    <name type="common">Chinese hamster</name>
    <name type="synonym">Cricetulus barabensis griseus</name>
    <dbReference type="NCBI Taxonomy" id="10029"/>
    <lineage>
        <taxon>Eukaryota</taxon>
        <taxon>Metazoa</taxon>
        <taxon>Chordata</taxon>
        <taxon>Craniata</taxon>
        <taxon>Vertebrata</taxon>
        <taxon>Euteleostomi</taxon>
        <taxon>Mammalia</taxon>
        <taxon>Eutheria</taxon>
        <taxon>Euarchontoglires</taxon>
        <taxon>Glires</taxon>
        <taxon>Rodentia</taxon>
        <taxon>Myomorpha</taxon>
        <taxon>Muroidea</taxon>
        <taxon>Cricetidae</taxon>
        <taxon>Cricetinae</taxon>
        <taxon>Cricetulus</taxon>
    </lineage>
</organism>
<gene>
    <name evidence="1" type="ORF">I79_007655</name>
</gene>
<dbReference type="AlphaFoldDB" id="G3HB40"/>
<name>G3HB40_CRIGR</name>
<evidence type="ECO:0000313" key="2">
    <source>
        <dbReference type="Proteomes" id="UP000001075"/>
    </source>
</evidence>
<dbReference type="InParanoid" id="G3HB40"/>
<accession>G3HB40</accession>
<protein>
    <submittedName>
        <fullName evidence="1">Uncharacterized protein</fullName>
    </submittedName>
</protein>
<dbReference type="Proteomes" id="UP000001075">
    <property type="component" value="Unassembled WGS sequence"/>
</dbReference>
<dbReference type="EMBL" id="JH000261">
    <property type="protein sequence ID" value="EGV99963.1"/>
    <property type="molecule type" value="Genomic_DNA"/>
</dbReference>
<sequence>MLGIQFTSAELLTGPAAWLWLSRSSQQLAVPFPSLVVIVWTGRGLGPRDGEILWRTSVL</sequence>
<reference evidence="2" key="1">
    <citation type="journal article" date="2011" name="Nat. Biotechnol.">
        <title>The genomic sequence of the Chinese hamster ovary (CHO)-K1 cell line.</title>
        <authorList>
            <person name="Xu X."/>
            <person name="Nagarajan H."/>
            <person name="Lewis N.E."/>
            <person name="Pan S."/>
            <person name="Cai Z."/>
            <person name="Liu X."/>
            <person name="Chen W."/>
            <person name="Xie M."/>
            <person name="Wang W."/>
            <person name="Hammond S."/>
            <person name="Andersen M.R."/>
            <person name="Neff N."/>
            <person name="Passarelli B."/>
            <person name="Koh W."/>
            <person name="Fan H.C."/>
            <person name="Wang J."/>
            <person name="Gui Y."/>
            <person name="Lee K.H."/>
            <person name="Betenbaugh M.J."/>
            <person name="Quake S.R."/>
            <person name="Famili I."/>
            <person name="Palsson B.O."/>
            <person name="Wang J."/>
        </authorList>
    </citation>
    <scope>NUCLEOTIDE SEQUENCE [LARGE SCALE GENOMIC DNA]</scope>
    <source>
        <strain evidence="2">CHO K1 cell line</strain>
    </source>
</reference>